<dbReference type="Proteomes" id="UP001596086">
    <property type="component" value="Unassembled WGS sequence"/>
</dbReference>
<evidence type="ECO:0000313" key="2">
    <source>
        <dbReference type="Proteomes" id="UP001596086"/>
    </source>
</evidence>
<sequence length="45" mass="4584">MNSLLALRTLLLLAFVAAATVVAMHPGLGASGDPAANAMLMFARN</sequence>
<comment type="caution">
    <text evidence="1">The sequence shown here is derived from an EMBL/GenBank/DDBJ whole genome shotgun (WGS) entry which is preliminary data.</text>
</comment>
<organism evidence="1 2">
    <name type="scientific">Massilia aerilata</name>
    <dbReference type="NCBI Taxonomy" id="453817"/>
    <lineage>
        <taxon>Bacteria</taxon>
        <taxon>Pseudomonadati</taxon>
        <taxon>Pseudomonadota</taxon>
        <taxon>Betaproteobacteria</taxon>
        <taxon>Burkholderiales</taxon>
        <taxon>Oxalobacteraceae</taxon>
        <taxon>Telluria group</taxon>
        <taxon>Massilia</taxon>
    </lineage>
</organism>
<evidence type="ECO:0000313" key="1">
    <source>
        <dbReference type="EMBL" id="MFC5547193.1"/>
    </source>
</evidence>
<keyword evidence="2" id="KW-1185">Reference proteome</keyword>
<dbReference type="RefSeq" id="WP_379766012.1">
    <property type="nucleotide sequence ID" value="NZ_JBHSMZ010000001.1"/>
</dbReference>
<proteinExistence type="predicted"/>
<dbReference type="EMBL" id="JBHSMZ010000001">
    <property type="protein sequence ID" value="MFC5547193.1"/>
    <property type="molecule type" value="Genomic_DNA"/>
</dbReference>
<gene>
    <name evidence="1" type="ORF">ACFPO9_01540</name>
</gene>
<name>A0ABW0RUR3_9BURK</name>
<accession>A0ABW0RUR3</accession>
<reference evidence="2" key="1">
    <citation type="journal article" date="2019" name="Int. J. Syst. Evol. Microbiol.">
        <title>The Global Catalogue of Microorganisms (GCM) 10K type strain sequencing project: providing services to taxonomists for standard genome sequencing and annotation.</title>
        <authorList>
            <consortium name="The Broad Institute Genomics Platform"/>
            <consortium name="The Broad Institute Genome Sequencing Center for Infectious Disease"/>
            <person name="Wu L."/>
            <person name="Ma J."/>
        </authorList>
    </citation>
    <scope>NUCLEOTIDE SEQUENCE [LARGE SCALE GENOMIC DNA]</scope>
    <source>
        <strain evidence="2">CGMCC 4.5798</strain>
    </source>
</reference>
<protein>
    <submittedName>
        <fullName evidence="1">Uncharacterized protein</fullName>
    </submittedName>
</protein>